<dbReference type="Pfam" id="PF00487">
    <property type="entry name" value="FA_desaturase"/>
    <property type="match status" value="1"/>
</dbReference>
<dbReference type="GO" id="GO:0046872">
    <property type="term" value="F:metal ion binding"/>
    <property type="evidence" value="ECO:0007669"/>
    <property type="project" value="UniProtKB-KW"/>
</dbReference>
<evidence type="ECO:0000313" key="15">
    <source>
        <dbReference type="Proteomes" id="UP000428330"/>
    </source>
</evidence>
<organism evidence="14 15">
    <name type="scientific">Roseovarius faecimaris</name>
    <dbReference type="NCBI Taxonomy" id="2494550"/>
    <lineage>
        <taxon>Bacteria</taxon>
        <taxon>Pseudomonadati</taxon>
        <taxon>Pseudomonadota</taxon>
        <taxon>Alphaproteobacteria</taxon>
        <taxon>Rhodobacterales</taxon>
        <taxon>Roseobacteraceae</taxon>
        <taxon>Roseovarius</taxon>
    </lineage>
</organism>
<evidence type="ECO:0000259" key="13">
    <source>
        <dbReference type="Pfam" id="PF00487"/>
    </source>
</evidence>
<dbReference type="PANTHER" id="PTHR38674:SF1">
    <property type="entry name" value="ALKANE 1-MONOOXYGENASE 1"/>
    <property type="match status" value="1"/>
</dbReference>
<keyword evidence="9" id="KW-0408">Iron</keyword>
<evidence type="ECO:0000256" key="1">
    <source>
        <dbReference type="ARBA" id="ARBA00004429"/>
    </source>
</evidence>
<keyword evidence="4" id="KW-0997">Cell inner membrane</keyword>
<name>A0A6I6IR28_9RHOB</name>
<evidence type="ECO:0000256" key="8">
    <source>
        <dbReference type="ARBA" id="ARBA00023002"/>
    </source>
</evidence>
<comment type="subcellular location">
    <subcellularLocation>
        <location evidence="1">Cell inner membrane</location>
        <topology evidence="1">Multi-pass membrane protein</topology>
    </subcellularLocation>
</comment>
<dbReference type="KEGG" id="rom:EI983_05130"/>
<gene>
    <name evidence="14" type="ORF">EI983_05130</name>
</gene>
<feature type="transmembrane region" description="Helical" evidence="12">
    <location>
        <begin position="62"/>
        <end position="82"/>
    </location>
</feature>
<keyword evidence="15" id="KW-1185">Reference proteome</keyword>
<keyword evidence="5 12" id="KW-0812">Transmembrane</keyword>
<dbReference type="OrthoDB" id="4759734at2"/>
<proteinExistence type="inferred from homology"/>
<evidence type="ECO:0000256" key="6">
    <source>
        <dbReference type="ARBA" id="ARBA00022723"/>
    </source>
</evidence>
<comment type="similarity">
    <text evidence="2">Belongs to the fatty acid desaturase type 1 family. AlkB subfamily.</text>
</comment>
<keyword evidence="10 14" id="KW-0503">Monooxygenase</keyword>
<keyword evidence="11 12" id="KW-0472">Membrane</keyword>
<keyword evidence="6" id="KW-0479">Metal-binding</keyword>
<dbReference type="InterPro" id="IPR005804">
    <property type="entry name" value="FA_desaturase_dom"/>
</dbReference>
<evidence type="ECO:0000256" key="12">
    <source>
        <dbReference type="SAM" id="Phobius"/>
    </source>
</evidence>
<dbReference type="InterPro" id="IPR033885">
    <property type="entry name" value="AlkB/XylM"/>
</dbReference>
<evidence type="ECO:0000256" key="7">
    <source>
        <dbReference type="ARBA" id="ARBA00022989"/>
    </source>
</evidence>
<protein>
    <submittedName>
        <fullName evidence="14">Alkane 1-monooxygenase</fullName>
    </submittedName>
</protein>
<evidence type="ECO:0000256" key="2">
    <source>
        <dbReference type="ARBA" id="ARBA00010823"/>
    </source>
</evidence>
<evidence type="ECO:0000256" key="3">
    <source>
        <dbReference type="ARBA" id="ARBA00022475"/>
    </source>
</evidence>
<feature type="transmembrane region" description="Helical" evidence="12">
    <location>
        <begin position="94"/>
        <end position="113"/>
    </location>
</feature>
<evidence type="ECO:0000256" key="5">
    <source>
        <dbReference type="ARBA" id="ARBA00022692"/>
    </source>
</evidence>
<dbReference type="AlphaFoldDB" id="A0A6I6IR28"/>
<dbReference type="RefSeq" id="WP_157706329.1">
    <property type="nucleotide sequence ID" value="NZ_CP034348.1"/>
</dbReference>
<feature type="transmembrane region" description="Helical" evidence="12">
    <location>
        <begin position="200"/>
        <end position="232"/>
    </location>
</feature>
<evidence type="ECO:0000256" key="10">
    <source>
        <dbReference type="ARBA" id="ARBA00023033"/>
    </source>
</evidence>
<reference evidence="15" key="1">
    <citation type="submission" date="2018-12" db="EMBL/GenBank/DDBJ databases">
        <title>Complete genome sequence of Roseovarius sp. MME-070.</title>
        <authorList>
            <person name="Nam Y.-D."/>
            <person name="Kang J."/>
            <person name="Chung W.-H."/>
            <person name="Park Y.S."/>
        </authorList>
    </citation>
    <scope>NUCLEOTIDE SEQUENCE [LARGE SCALE GENOMIC DNA]</scope>
    <source>
        <strain evidence="15">MME-070</strain>
    </source>
</reference>
<evidence type="ECO:0000256" key="4">
    <source>
        <dbReference type="ARBA" id="ARBA00022519"/>
    </source>
</evidence>
<dbReference type="PANTHER" id="PTHR38674">
    <property type="entry name" value="ALKANE 1-MONOOXYGENASE 1"/>
    <property type="match status" value="1"/>
</dbReference>
<dbReference type="GO" id="GO:0006629">
    <property type="term" value="P:lipid metabolic process"/>
    <property type="evidence" value="ECO:0007669"/>
    <property type="project" value="InterPro"/>
</dbReference>
<dbReference type="GO" id="GO:0004497">
    <property type="term" value="F:monooxygenase activity"/>
    <property type="evidence" value="ECO:0007669"/>
    <property type="project" value="UniProtKB-KW"/>
</dbReference>
<evidence type="ECO:0000256" key="11">
    <source>
        <dbReference type="ARBA" id="ARBA00023136"/>
    </source>
</evidence>
<dbReference type="CDD" id="cd03512">
    <property type="entry name" value="Alkane-hydroxylase"/>
    <property type="match status" value="1"/>
</dbReference>
<keyword evidence="8" id="KW-0560">Oxidoreductase</keyword>
<feature type="domain" description="Fatty acid desaturase" evidence="13">
    <location>
        <begin position="95"/>
        <end position="314"/>
    </location>
</feature>
<evidence type="ECO:0000313" key="14">
    <source>
        <dbReference type="EMBL" id="QGX97696.1"/>
    </source>
</evidence>
<dbReference type="Proteomes" id="UP000428330">
    <property type="component" value="Chromosome"/>
</dbReference>
<dbReference type="GO" id="GO:0005886">
    <property type="term" value="C:plasma membrane"/>
    <property type="evidence" value="ECO:0007669"/>
    <property type="project" value="UniProtKB-SubCell"/>
</dbReference>
<keyword evidence="7 12" id="KW-1133">Transmembrane helix</keyword>
<dbReference type="EMBL" id="CP034348">
    <property type="protein sequence ID" value="QGX97696.1"/>
    <property type="molecule type" value="Genomic_DNA"/>
</dbReference>
<sequence>MPLFATATLLPFALLIAAALWGGAWSGLAFGYVTLLVYLMDRLSPVAASNADPEAEFPGSDGLLRVLGGLHFLAFATSLWAMTGASGLSLPEKLLVAITCALIFGQISHPVAHELIHRPARDMRLLGRLIYTSVLFGHHASAHLRVHHVHVGSNADPNSARWGEGFYRFARRAWRGSFRAGLAAENRLRAGRGGALRHPYLLYCGGAVAILVGAAWLGGLPALVALLFIGFYTQVQILLSDYVQHYGLRRATQADGRLEPVGPQHSWNAPHWASAAMTLNAPRHSDHHVTPARPYPALQLRPEDMPYLPYSLPAMAALALFPPLWRRVMDPHCARWAARGASPAAEW</sequence>
<keyword evidence="3" id="KW-1003">Cell membrane</keyword>
<accession>A0A6I6IR28</accession>
<evidence type="ECO:0000256" key="9">
    <source>
        <dbReference type="ARBA" id="ARBA00023004"/>
    </source>
</evidence>